<dbReference type="Gene3D" id="3.40.50.300">
    <property type="entry name" value="P-loop containing nucleotide triphosphate hydrolases"/>
    <property type="match status" value="2"/>
</dbReference>
<gene>
    <name evidence="8" type="ORF">H7F16_08670</name>
</gene>
<dbReference type="Pfam" id="PF00005">
    <property type="entry name" value="ABC_tran"/>
    <property type="match status" value="2"/>
</dbReference>
<organism evidence="8 9">
    <name type="scientific">Paragemmobacter straminiformis</name>
    <dbReference type="NCBI Taxonomy" id="2045119"/>
    <lineage>
        <taxon>Bacteria</taxon>
        <taxon>Pseudomonadati</taxon>
        <taxon>Pseudomonadota</taxon>
        <taxon>Alphaproteobacteria</taxon>
        <taxon>Rhodobacterales</taxon>
        <taxon>Paracoccaceae</taxon>
        <taxon>Paragemmobacter</taxon>
    </lineage>
</organism>
<evidence type="ECO:0000256" key="2">
    <source>
        <dbReference type="ARBA" id="ARBA00022840"/>
    </source>
</evidence>
<dbReference type="Pfam" id="PF16326">
    <property type="entry name" value="ABC_tran_CTD"/>
    <property type="match status" value="1"/>
</dbReference>
<dbReference type="Gene3D" id="1.10.287.380">
    <property type="entry name" value="Valyl-tRNA synthetase, C-terminal domain"/>
    <property type="match status" value="1"/>
</dbReference>
<evidence type="ECO:0000256" key="5">
    <source>
        <dbReference type="SAM" id="Coils"/>
    </source>
</evidence>
<dbReference type="GO" id="GO:0003677">
    <property type="term" value="F:DNA binding"/>
    <property type="evidence" value="ECO:0007669"/>
    <property type="project" value="InterPro"/>
</dbReference>
<feature type="domain" description="ABC transporter" evidence="7">
    <location>
        <begin position="283"/>
        <end position="508"/>
    </location>
</feature>
<dbReference type="InterPro" id="IPR037118">
    <property type="entry name" value="Val-tRNA_synth_C_sf"/>
</dbReference>
<dbReference type="PROSITE" id="PS00211">
    <property type="entry name" value="ABC_TRANSPORTER_1"/>
    <property type="match status" value="1"/>
</dbReference>
<feature type="domain" description="ABC transporter" evidence="7">
    <location>
        <begin position="7"/>
        <end position="216"/>
    </location>
</feature>
<evidence type="ECO:0000256" key="4">
    <source>
        <dbReference type="ARBA" id="ARBA00061478"/>
    </source>
</evidence>
<dbReference type="AlphaFoldDB" id="A0A842I7G7"/>
<dbReference type="InterPro" id="IPR051309">
    <property type="entry name" value="ABCF_ATPase"/>
</dbReference>
<dbReference type="GO" id="GO:0005524">
    <property type="term" value="F:ATP binding"/>
    <property type="evidence" value="ECO:0007669"/>
    <property type="project" value="UniProtKB-KW"/>
</dbReference>
<dbReference type="PROSITE" id="PS50893">
    <property type="entry name" value="ABC_TRANSPORTER_2"/>
    <property type="match status" value="2"/>
</dbReference>
<dbReference type="SUPFAM" id="SSF52540">
    <property type="entry name" value="P-loop containing nucleoside triphosphate hydrolases"/>
    <property type="match status" value="2"/>
</dbReference>
<evidence type="ECO:0000256" key="1">
    <source>
        <dbReference type="ARBA" id="ARBA00022741"/>
    </source>
</evidence>
<feature type="coiled-coil region" evidence="5">
    <location>
        <begin position="572"/>
        <end position="599"/>
    </location>
</feature>
<feature type="region of interest" description="Disordered" evidence="6">
    <location>
        <begin position="500"/>
        <end position="533"/>
    </location>
</feature>
<dbReference type="CDD" id="cd03221">
    <property type="entry name" value="ABCF_EF-3"/>
    <property type="match status" value="2"/>
</dbReference>
<dbReference type="GO" id="GO:0016887">
    <property type="term" value="F:ATP hydrolysis activity"/>
    <property type="evidence" value="ECO:0007669"/>
    <property type="project" value="InterPro"/>
</dbReference>
<evidence type="ECO:0000256" key="3">
    <source>
        <dbReference type="ARBA" id="ARBA00049360"/>
    </source>
</evidence>
<dbReference type="SMART" id="SM00382">
    <property type="entry name" value="AAA"/>
    <property type="match status" value="2"/>
</dbReference>
<keyword evidence="2 8" id="KW-0067">ATP-binding</keyword>
<evidence type="ECO:0000313" key="9">
    <source>
        <dbReference type="Proteomes" id="UP000555411"/>
    </source>
</evidence>
<keyword evidence="1" id="KW-0547">Nucleotide-binding</keyword>
<evidence type="ECO:0000313" key="8">
    <source>
        <dbReference type="EMBL" id="MBC2835579.1"/>
    </source>
</evidence>
<comment type="catalytic activity">
    <reaction evidence="3">
        <text>ATP + H2O = ADP + phosphate + H(+)</text>
        <dbReference type="Rhea" id="RHEA:13065"/>
        <dbReference type="ChEBI" id="CHEBI:15377"/>
        <dbReference type="ChEBI" id="CHEBI:15378"/>
        <dbReference type="ChEBI" id="CHEBI:30616"/>
        <dbReference type="ChEBI" id="CHEBI:43474"/>
        <dbReference type="ChEBI" id="CHEBI:456216"/>
    </reaction>
</comment>
<dbReference type="EMBL" id="JACLQD010000002">
    <property type="protein sequence ID" value="MBC2835579.1"/>
    <property type="molecule type" value="Genomic_DNA"/>
</dbReference>
<proteinExistence type="inferred from homology"/>
<dbReference type="InterPro" id="IPR032524">
    <property type="entry name" value="ABC_tran_C"/>
</dbReference>
<sequence length="600" mass="66172">MARAPLLQLSGISLTFGGNPIFDGLDLVVQPGDRVALVGRNGSGKSTLMKVMAGLVEPDHGVRVVPPGVTVGYMEQDPDLSGYETLGDYAASALDESESYRVAMVAEGLKFRPETPVATASGGERRRAALAKLLAEAPELMLLDEPTNHLDIQAIEWLETELSTTRTAFVLISHDRAFLRALTRATLWIDRGEVRRRESGFDGFEEWRETIWAEEDEARHKLERKIKAEAKWAVEGISARRKRNQGRVRALAALREERGSMIRRQGTAAMEFESGTTSGKRVIEAKGLFKTYGEKTIVQNFDLRVLRGDRVAFVGPNGVGKTTLLKMLVGEVAPDQGSVTLGTNLEIAVFDQTRAQLDPEASLWDNLTGDPSMRVSGASDQVMVRGVPKHVVAYLKDFLFDERQARAPVRSLSGGEKARLLLAKLMARPSNLLILDEPTNDLDVETLDLLQDILGDYDGTVLLVSHDRDFIDRVATATVALEGKGRATVYPGGWSDYAAQRPEAEAEAERNANKPQPKAEARPEPRSDGLTFTERKRLEALPALIERIEAEIAKLHDYLAAPDLFTKEPVKFRKATEALAERQQALAAAETEWLNLEERA</sequence>
<dbReference type="RefSeq" id="WP_185797168.1">
    <property type="nucleotide sequence ID" value="NZ_JACLQD010000002.1"/>
</dbReference>
<evidence type="ECO:0000256" key="6">
    <source>
        <dbReference type="SAM" id="MobiDB-lite"/>
    </source>
</evidence>
<dbReference type="Proteomes" id="UP000555411">
    <property type="component" value="Unassembled WGS sequence"/>
</dbReference>
<keyword evidence="9" id="KW-1185">Reference proteome</keyword>
<keyword evidence="5" id="KW-0175">Coiled coil</keyword>
<evidence type="ECO:0000259" key="7">
    <source>
        <dbReference type="PROSITE" id="PS50893"/>
    </source>
</evidence>
<dbReference type="InterPro" id="IPR003593">
    <property type="entry name" value="AAA+_ATPase"/>
</dbReference>
<dbReference type="InterPro" id="IPR027417">
    <property type="entry name" value="P-loop_NTPase"/>
</dbReference>
<dbReference type="PANTHER" id="PTHR42855">
    <property type="entry name" value="ABC TRANSPORTER ATP-BINDING SUBUNIT"/>
    <property type="match status" value="1"/>
</dbReference>
<reference evidence="8 9" key="1">
    <citation type="journal article" date="2017" name="Int. J. Syst. Evol. Microbiol.">
        <title>Gemmobacter straminiformis sp. nov., isolated from an artificial fountain.</title>
        <authorList>
            <person name="Kang J.Y."/>
            <person name="Kim M.J."/>
            <person name="Chun J."/>
            <person name="Son K.P."/>
            <person name="Jahng K.Y."/>
        </authorList>
    </citation>
    <scope>NUCLEOTIDE SEQUENCE [LARGE SCALE GENOMIC DNA]</scope>
    <source>
        <strain evidence="8 9">CAM-8</strain>
    </source>
</reference>
<accession>A0A842I7G7</accession>
<protein>
    <submittedName>
        <fullName evidence="8">ATP-binding cassette domain-containing protein</fullName>
    </submittedName>
</protein>
<dbReference type="PANTHER" id="PTHR42855:SF1">
    <property type="entry name" value="ABC TRANSPORTER DOMAIN-CONTAINING PROTEIN"/>
    <property type="match status" value="1"/>
</dbReference>
<dbReference type="FunFam" id="3.40.50.300:FF:000309">
    <property type="entry name" value="ABC transporter ATP-binding protein"/>
    <property type="match status" value="1"/>
</dbReference>
<feature type="compositionally biased region" description="Basic and acidic residues" evidence="6">
    <location>
        <begin position="502"/>
        <end position="533"/>
    </location>
</feature>
<comment type="caution">
    <text evidence="8">The sequence shown here is derived from an EMBL/GenBank/DDBJ whole genome shotgun (WGS) entry which is preliminary data.</text>
</comment>
<dbReference type="InterPro" id="IPR003439">
    <property type="entry name" value="ABC_transporter-like_ATP-bd"/>
</dbReference>
<comment type="similarity">
    <text evidence="4">Belongs to the ABC transporter superfamily. ABCF family. Uup subfamily.</text>
</comment>
<name>A0A842I7G7_9RHOB</name>
<dbReference type="InterPro" id="IPR017871">
    <property type="entry name" value="ABC_transporter-like_CS"/>
</dbReference>